<accession>A0A2P8C5E9</accession>
<evidence type="ECO:0000256" key="3">
    <source>
        <dbReference type="ARBA" id="ARBA00022763"/>
    </source>
</evidence>
<keyword evidence="7" id="KW-0472">Membrane</keyword>
<name>A0A2P8C5E9_9BACT</name>
<dbReference type="EMBL" id="PYGC01000021">
    <property type="protein sequence ID" value="PSK80187.1"/>
    <property type="molecule type" value="Genomic_DNA"/>
</dbReference>
<dbReference type="NCBIfam" id="TIGR00632">
    <property type="entry name" value="vsr"/>
    <property type="match status" value="1"/>
</dbReference>
<evidence type="ECO:0000256" key="6">
    <source>
        <dbReference type="ARBA" id="ARBA00029466"/>
    </source>
</evidence>
<evidence type="ECO:0000256" key="2">
    <source>
        <dbReference type="ARBA" id="ARBA00022759"/>
    </source>
</evidence>
<keyword evidence="5" id="KW-0234">DNA repair</keyword>
<gene>
    <name evidence="8" type="ORF">CLV93_1212</name>
</gene>
<evidence type="ECO:0000256" key="7">
    <source>
        <dbReference type="SAM" id="Phobius"/>
    </source>
</evidence>
<dbReference type="GO" id="GO:0004519">
    <property type="term" value="F:endonuclease activity"/>
    <property type="evidence" value="ECO:0007669"/>
    <property type="project" value="UniProtKB-KW"/>
</dbReference>
<keyword evidence="7" id="KW-1133">Transmembrane helix</keyword>
<dbReference type="AlphaFoldDB" id="A0A2P8C5E9"/>
<comment type="similarity">
    <text evidence="6">Belongs to the Vsr family.</text>
</comment>
<keyword evidence="4" id="KW-0378">Hydrolase</keyword>
<keyword evidence="7" id="KW-0812">Transmembrane</keyword>
<dbReference type="InterPro" id="IPR004603">
    <property type="entry name" value="DNA_mismatch_endonuc_vsr"/>
</dbReference>
<feature type="transmembrane region" description="Helical" evidence="7">
    <location>
        <begin position="40"/>
        <end position="62"/>
    </location>
</feature>
<sequence>MAVPVFTPIYLLSTVAVFSPHTTVLRFTASFFLKTKAVPLFTMTILLKTAACFLKIFSYSLFEHEGFFKTHRYLDWTQGCSSFKTQETDNFLRLFLLLSMADVHDKATRSYNMSRIKGKNTKPEMLVRRFLFANGFRYRLNVKSLPGKPDIVLPKYKTVIFINGCFWHGHKGCRYFVLPKTRTEWWLQKIKDTQKRDKEAEMALQVAGWKVITIWTCELKPKRLQETLNYLKNILCS</sequence>
<keyword evidence="1" id="KW-0540">Nuclease</keyword>
<keyword evidence="2 8" id="KW-0255">Endonuclease</keyword>
<dbReference type="SUPFAM" id="SSF52980">
    <property type="entry name" value="Restriction endonuclease-like"/>
    <property type="match status" value="1"/>
</dbReference>
<evidence type="ECO:0000256" key="1">
    <source>
        <dbReference type="ARBA" id="ARBA00022722"/>
    </source>
</evidence>
<dbReference type="Proteomes" id="UP000240621">
    <property type="component" value="Unassembled WGS sequence"/>
</dbReference>
<dbReference type="CDD" id="cd00221">
    <property type="entry name" value="Vsr"/>
    <property type="match status" value="1"/>
</dbReference>
<comment type="caution">
    <text evidence="8">The sequence shown here is derived from an EMBL/GenBank/DDBJ whole genome shotgun (WGS) entry which is preliminary data.</text>
</comment>
<protein>
    <submittedName>
        <fullName evidence="8">DNA mismatch endonuclease Vsr</fullName>
    </submittedName>
</protein>
<proteinExistence type="inferred from homology"/>
<dbReference type="Gene3D" id="3.40.960.10">
    <property type="entry name" value="VSR Endonuclease"/>
    <property type="match status" value="1"/>
</dbReference>
<dbReference type="InterPro" id="IPR011335">
    <property type="entry name" value="Restrct_endonuc-II-like"/>
</dbReference>
<dbReference type="GO" id="GO:0006298">
    <property type="term" value="P:mismatch repair"/>
    <property type="evidence" value="ECO:0007669"/>
    <property type="project" value="InterPro"/>
</dbReference>
<organism evidence="8 9">
    <name type="scientific">Prolixibacter denitrificans</name>
    <dbReference type="NCBI Taxonomy" id="1541063"/>
    <lineage>
        <taxon>Bacteria</taxon>
        <taxon>Pseudomonadati</taxon>
        <taxon>Bacteroidota</taxon>
        <taxon>Bacteroidia</taxon>
        <taxon>Marinilabiliales</taxon>
        <taxon>Prolixibacteraceae</taxon>
        <taxon>Prolixibacter</taxon>
    </lineage>
</organism>
<evidence type="ECO:0000256" key="5">
    <source>
        <dbReference type="ARBA" id="ARBA00023204"/>
    </source>
</evidence>
<dbReference type="Pfam" id="PF03852">
    <property type="entry name" value="Vsr"/>
    <property type="match status" value="1"/>
</dbReference>
<evidence type="ECO:0000313" key="9">
    <source>
        <dbReference type="Proteomes" id="UP000240621"/>
    </source>
</evidence>
<evidence type="ECO:0000313" key="8">
    <source>
        <dbReference type="EMBL" id="PSK80187.1"/>
    </source>
</evidence>
<keyword evidence="3" id="KW-0227">DNA damage</keyword>
<reference evidence="8 9" key="1">
    <citation type="submission" date="2018-03" db="EMBL/GenBank/DDBJ databases">
        <title>Genomic Encyclopedia of Archaeal and Bacterial Type Strains, Phase II (KMG-II): from individual species to whole genera.</title>
        <authorList>
            <person name="Goeker M."/>
        </authorList>
    </citation>
    <scope>NUCLEOTIDE SEQUENCE [LARGE SCALE GENOMIC DNA]</scope>
    <source>
        <strain evidence="8 9">DSM 27267</strain>
    </source>
</reference>
<evidence type="ECO:0000256" key="4">
    <source>
        <dbReference type="ARBA" id="ARBA00022801"/>
    </source>
</evidence>
<dbReference type="GO" id="GO:0016787">
    <property type="term" value="F:hydrolase activity"/>
    <property type="evidence" value="ECO:0007669"/>
    <property type="project" value="UniProtKB-KW"/>
</dbReference>